<gene>
    <name evidence="3" type="ORF">BEMITA_LOCUS8200</name>
</gene>
<keyword evidence="4" id="KW-1185">Reference proteome</keyword>
<keyword evidence="2" id="KW-1133">Transmembrane helix</keyword>
<evidence type="ECO:0000313" key="3">
    <source>
        <dbReference type="EMBL" id="CAH0389362.1"/>
    </source>
</evidence>
<dbReference type="Proteomes" id="UP001152759">
    <property type="component" value="Chromosome 4"/>
</dbReference>
<keyword evidence="2" id="KW-0812">Transmembrane</keyword>
<keyword evidence="2" id="KW-0472">Membrane</keyword>
<proteinExistence type="predicted"/>
<accession>A0A9P0AF34</accession>
<name>A0A9P0AF34_BEMTA</name>
<dbReference type="AlphaFoldDB" id="A0A9P0AF34"/>
<sequence length="201" mass="22227">MDDFSPATARLVGLTPGGGGGVARASIHTSRGFGGYRPPSGYDALSSLRFLGPTIQIAAPLTCLWLTAFSMNILLLVQSILTVKQPNVKLKIVDGFQLERDISAALGDRDDADNSDVGHGAGDHADRLRARPRLTRGHGAGRRHRLHRLRHRRQHDRSAFHLLRENHPRPLTLRPLPVGRLRRLHLRQLELHLGLNHPPIA</sequence>
<dbReference type="EMBL" id="OU963865">
    <property type="protein sequence ID" value="CAH0389362.1"/>
    <property type="molecule type" value="Genomic_DNA"/>
</dbReference>
<evidence type="ECO:0000256" key="2">
    <source>
        <dbReference type="SAM" id="Phobius"/>
    </source>
</evidence>
<feature type="transmembrane region" description="Helical" evidence="2">
    <location>
        <begin position="57"/>
        <end position="81"/>
    </location>
</feature>
<evidence type="ECO:0000256" key="1">
    <source>
        <dbReference type="SAM" id="MobiDB-lite"/>
    </source>
</evidence>
<reference evidence="3" key="1">
    <citation type="submission" date="2021-12" db="EMBL/GenBank/DDBJ databases">
        <authorList>
            <person name="King R."/>
        </authorList>
    </citation>
    <scope>NUCLEOTIDE SEQUENCE</scope>
</reference>
<feature type="region of interest" description="Disordered" evidence="1">
    <location>
        <begin position="109"/>
        <end position="142"/>
    </location>
</feature>
<organism evidence="3 4">
    <name type="scientific">Bemisia tabaci</name>
    <name type="common">Sweetpotato whitefly</name>
    <name type="synonym">Aleurodes tabaci</name>
    <dbReference type="NCBI Taxonomy" id="7038"/>
    <lineage>
        <taxon>Eukaryota</taxon>
        <taxon>Metazoa</taxon>
        <taxon>Ecdysozoa</taxon>
        <taxon>Arthropoda</taxon>
        <taxon>Hexapoda</taxon>
        <taxon>Insecta</taxon>
        <taxon>Pterygota</taxon>
        <taxon>Neoptera</taxon>
        <taxon>Paraneoptera</taxon>
        <taxon>Hemiptera</taxon>
        <taxon>Sternorrhyncha</taxon>
        <taxon>Aleyrodoidea</taxon>
        <taxon>Aleyrodidae</taxon>
        <taxon>Aleyrodinae</taxon>
        <taxon>Bemisia</taxon>
    </lineage>
</organism>
<evidence type="ECO:0000313" key="4">
    <source>
        <dbReference type="Proteomes" id="UP001152759"/>
    </source>
</evidence>
<protein>
    <submittedName>
        <fullName evidence="3">Uncharacterized protein</fullName>
    </submittedName>
</protein>
<feature type="compositionally biased region" description="Basic residues" evidence="1">
    <location>
        <begin position="130"/>
        <end position="142"/>
    </location>
</feature>